<evidence type="ECO:0000313" key="10">
    <source>
        <dbReference type="Proteomes" id="UP000070700"/>
    </source>
</evidence>
<keyword evidence="4" id="KW-0560">Oxidoreductase</keyword>
<proteinExistence type="inferred from homology"/>
<organism evidence="9 10">
    <name type="scientific">Mollisia scopiformis</name>
    <name type="common">Conifer needle endophyte fungus</name>
    <name type="synonym">Phialocephala scopiformis</name>
    <dbReference type="NCBI Taxonomy" id="149040"/>
    <lineage>
        <taxon>Eukaryota</taxon>
        <taxon>Fungi</taxon>
        <taxon>Dikarya</taxon>
        <taxon>Ascomycota</taxon>
        <taxon>Pezizomycotina</taxon>
        <taxon>Leotiomycetes</taxon>
        <taxon>Helotiales</taxon>
        <taxon>Mollisiaceae</taxon>
        <taxon>Mollisia</taxon>
    </lineage>
</organism>
<dbReference type="EMBL" id="KQ947443">
    <property type="protein sequence ID" value="KUJ06910.1"/>
    <property type="molecule type" value="Genomic_DNA"/>
</dbReference>
<comment type="similarity">
    <text evidence="2">Belongs to the cytochrome P450 family.</text>
</comment>
<keyword evidence="10" id="KW-1185">Reference proteome</keyword>
<protein>
    <submittedName>
        <fullName evidence="9">Cytochrome P450</fullName>
    </submittedName>
</protein>
<dbReference type="PANTHER" id="PTHR24305:SF157">
    <property type="entry name" value="N-ACETYLTRYPTOPHAN 6-HYDROXYLASE IVOC-RELATED"/>
    <property type="match status" value="1"/>
</dbReference>
<dbReference type="PRINTS" id="PR00385">
    <property type="entry name" value="P450"/>
</dbReference>
<evidence type="ECO:0000256" key="4">
    <source>
        <dbReference type="ARBA" id="ARBA00023002"/>
    </source>
</evidence>
<name>A0A132B3E7_MOLSC</name>
<feature type="transmembrane region" description="Helical" evidence="8">
    <location>
        <begin position="6"/>
        <end position="30"/>
    </location>
</feature>
<keyword evidence="8" id="KW-1133">Transmembrane helix</keyword>
<reference evidence="9 10" key="1">
    <citation type="submission" date="2015-10" db="EMBL/GenBank/DDBJ databases">
        <title>Full genome of DAOMC 229536 Phialocephala scopiformis, a fungal endophyte of spruce producing the potent anti-insectan compound rugulosin.</title>
        <authorList>
            <consortium name="DOE Joint Genome Institute"/>
            <person name="Walker A.K."/>
            <person name="Frasz S.L."/>
            <person name="Seifert K.A."/>
            <person name="Miller J.D."/>
            <person name="Mondo S.J."/>
            <person name="Labutti K."/>
            <person name="Lipzen A."/>
            <person name="Dockter R."/>
            <person name="Kennedy M."/>
            <person name="Grigoriev I.V."/>
            <person name="Spatafora J.W."/>
        </authorList>
    </citation>
    <scope>NUCLEOTIDE SEQUENCE [LARGE SCALE GENOMIC DNA]</scope>
    <source>
        <strain evidence="9 10">CBS 120377</strain>
    </source>
</reference>
<dbReference type="GO" id="GO:0016705">
    <property type="term" value="F:oxidoreductase activity, acting on paired donors, with incorporation or reduction of molecular oxygen"/>
    <property type="evidence" value="ECO:0007669"/>
    <property type="project" value="InterPro"/>
</dbReference>
<dbReference type="GO" id="GO:0005506">
    <property type="term" value="F:iron ion binding"/>
    <property type="evidence" value="ECO:0007669"/>
    <property type="project" value="InterPro"/>
</dbReference>
<evidence type="ECO:0000256" key="8">
    <source>
        <dbReference type="SAM" id="Phobius"/>
    </source>
</evidence>
<dbReference type="RefSeq" id="XP_018061265.1">
    <property type="nucleotide sequence ID" value="XM_018221801.1"/>
</dbReference>
<dbReference type="GeneID" id="28831527"/>
<evidence type="ECO:0000256" key="6">
    <source>
        <dbReference type="ARBA" id="ARBA00023033"/>
    </source>
</evidence>
<dbReference type="InterPro" id="IPR001128">
    <property type="entry name" value="Cyt_P450"/>
</dbReference>
<keyword evidence="5 7" id="KW-0408">Iron</keyword>
<evidence type="ECO:0000256" key="7">
    <source>
        <dbReference type="PIRSR" id="PIRSR602401-1"/>
    </source>
</evidence>
<dbReference type="CDD" id="cd11062">
    <property type="entry name" value="CYP58-like"/>
    <property type="match status" value="1"/>
</dbReference>
<evidence type="ECO:0000256" key="1">
    <source>
        <dbReference type="ARBA" id="ARBA00001971"/>
    </source>
</evidence>
<dbReference type="Gene3D" id="1.10.630.10">
    <property type="entry name" value="Cytochrome P450"/>
    <property type="match status" value="1"/>
</dbReference>
<accession>A0A132B3E7</accession>
<keyword evidence="6" id="KW-0503">Monooxygenase</keyword>
<keyword evidence="8" id="KW-0812">Transmembrane</keyword>
<keyword evidence="8" id="KW-0472">Membrane</keyword>
<gene>
    <name evidence="9" type="ORF">LY89DRAFT_768848</name>
</gene>
<evidence type="ECO:0000313" key="9">
    <source>
        <dbReference type="EMBL" id="KUJ06910.1"/>
    </source>
</evidence>
<dbReference type="GO" id="GO:0020037">
    <property type="term" value="F:heme binding"/>
    <property type="evidence" value="ECO:0007669"/>
    <property type="project" value="InterPro"/>
</dbReference>
<evidence type="ECO:0000256" key="2">
    <source>
        <dbReference type="ARBA" id="ARBA00010617"/>
    </source>
</evidence>
<dbReference type="GO" id="GO:0004497">
    <property type="term" value="F:monooxygenase activity"/>
    <property type="evidence" value="ECO:0007669"/>
    <property type="project" value="UniProtKB-KW"/>
</dbReference>
<dbReference type="InterPro" id="IPR002401">
    <property type="entry name" value="Cyt_P450_E_grp-I"/>
</dbReference>
<sequence>MDPYQLLSWKVAAATLAVYCGSVAFYRLFFHPLSKFPGTKLAAITRWYEAYYDLILEGQYTFKIAEMHKTYGPIVRISPYELHVLDHAFYEKLYGLHDGRNKYEWACKGFIAPGATICTSVDALHQARRSPLNHFFSKTKVAARQDVVIRNVEKLCTALMHRAGSTINLGAAAGALVQDVQCDFILNKAYGSLEKDDFNVAVADMCQSVGFLRRFSKHFPRLGSALKAIPLNTVSKVANDDARVFFQFLQEIDKDTERLLNAASSSSCCSTEEDTPRTVVHEIADSDLAPADKSLPRVLNEVQTIVGAGLETVSGVLRLMLYHVFSNAEILQRLRAELQTVNNISSSDDLMDLKKLEQLPYLTSIIMEALRMSPAIGSRMARVVPDEDLVYGDWNISAGTPVGMTTILMHFDETLYPDPYSFNPDRWMDVEKRKKFAKIYAPFSRGSRICASMYLAWADLYITLAALAPRFNFKFQDIQSSDFHMVRDEFIIGTKAKSLLKCRVSLFET</sequence>
<dbReference type="KEGG" id="psco:LY89DRAFT_768848"/>
<feature type="binding site" description="axial binding residue" evidence="7">
    <location>
        <position position="450"/>
    </location>
    <ligand>
        <name>heme</name>
        <dbReference type="ChEBI" id="CHEBI:30413"/>
    </ligand>
    <ligandPart>
        <name>Fe</name>
        <dbReference type="ChEBI" id="CHEBI:18248"/>
    </ligandPart>
</feature>
<keyword evidence="3 7" id="KW-0479">Metal-binding</keyword>
<evidence type="ECO:0000256" key="5">
    <source>
        <dbReference type="ARBA" id="ARBA00023004"/>
    </source>
</evidence>
<dbReference type="InParanoid" id="A0A132B3E7"/>
<evidence type="ECO:0000256" key="3">
    <source>
        <dbReference type="ARBA" id="ARBA00022723"/>
    </source>
</evidence>
<dbReference type="PANTHER" id="PTHR24305">
    <property type="entry name" value="CYTOCHROME P450"/>
    <property type="match status" value="1"/>
</dbReference>
<keyword evidence="7" id="KW-0349">Heme</keyword>
<dbReference type="InterPro" id="IPR050121">
    <property type="entry name" value="Cytochrome_P450_monoxygenase"/>
</dbReference>
<dbReference type="InterPro" id="IPR036396">
    <property type="entry name" value="Cyt_P450_sf"/>
</dbReference>
<dbReference type="PRINTS" id="PR00463">
    <property type="entry name" value="EP450I"/>
</dbReference>
<dbReference type="Pfam" id="PF00067">
    <property type="entry name" value="p450"/>
    <property type="match status" value="1"/>
</dbReference>
<dbReference type="STRING" id="149040.A0A132B3E7"/>
<dbReference type="OrthoDB" id="3945418at2759"/>
<dbReference type="AlphaFoldDB" id="A0A132B3E7"/>
<comment type="cofactor">
    <cofactor evidence="1 7">
        <name>heme</name>
        <dbReference type="ChEBI" id="CHEBI:30413"/>
    </cofactor>
</comment>
<dbReference type="SUPFAM" id="SSF48264">
    <property type="entry name" value="Cytochrome P450"/>
    <property type="match status" value="1"/>
</dbReference>
<dbReference type="Proteomes" id="UP000070700">
    <property type="component" value="Unassembled WGS sequence"/>
</dbReference>